<protein>
    <recommendedName>
        <fullName evidence="7">ATP-dependent RNA helicase</fullName>
        <ecNumber evidence="7">3.6.4.13</ecNumber>
    </recommendedName>
</protein>
<feature type="compositionally biased region" description="Basic residues" evidence="8">
    <location>
        <begin position="21"/>
        <end position="33"/>
    </location>
</feature>
<gene>
    <name evidence="11" type="ORF">BDZ90DRAFT_251175</name>
</gene>
<feature type="region of interest" description="Disordered" evidence="8">
    <location>
        <begin position="1"/>
        <end position="80"/>
    </location>
</feature>
<dbReference type="EMBL" id="KZ819665">
    <property type="protein sequence ID" value="PWN28566.1"/>
    <property type="molecule type" value="Genomic_DNA"/>
</dbReference>
<evidence type="ECO:0000256" key="6">
    <source>
        <dbReference type="RuleBase" id="RU000492"/>
    </source>
</evidence>
<dbReference type="InterPro" id="IPR001650">
    <property type="entry name" value="Helicase_C-like"/>
</dbReference>
<dbReference type="PROSITE" id="PS51194">
    <property type="entry name" value="HELICASE_CTER"/>
    <property type="match status" value="1"/>
</dbReference>
<evidence type="ECO:0000313" key="11">
    <source>
        <dbReference type="EMBL" id="PWN28566.1"/>
    </source>
</evidence>
<dbReference type="Pfam" id="PF00270">
    <property type="entry name" value="DEAD"/>
    <property type="match status" value="1"/>
</dbReference>
<dbReference type="AlphaFoldDB" id="A0A316UTE5"/>
<evidence type="ECO:0000256" key="3">
    <source>
        <dbReference type="ARBA" id="ARBA00022806"/>
    </source>
</evidence>
<feature type="compositionally biased region" description="Gly residues" evidence="8">
    <location>
        <begin position="566"/>
        <end position="594"/>
    </location>
</feature>
<dbReference type="OrthoDB" id="193716at2759"/>
<evidence type="ECO:0000256" key="7">
    <source>
        <dbReference type="RuleBase" id="RU365068"/>
    </source>
</evidence>
<keyword evidence="3 6" id="KW-0347">Helicase</keyword>
<dbReference type="Proteomes" id="UP000245884">
    <property type="component" value="Unassembled WGS sequence"/>
</dbReference>
<dbReference type="GO" id="GO:0003723">
    <property type="term" value="F:RNA binding"/>
    <property type="evidence" value="ECO:0007669"/>
    <property type="project" value="UniProtKB-UniRule"/>
</dbReference>
<feature type="compositionally biased region" description="Polar residues" evidence="8">
    <location>
        <begin position="69"/>
        <end position="80"/>
    </location>
</feature>
<evidence type="ECO:0000256" key="1">
    <source>
        <dbReference type="ARBA" id="ARBA00022741"/>
    </source>
</evidence>
<dbReference type="CDD" id="cd18787">
    <property type="entry name" value="SF2_C_DEAD"/>
    <property type="match status" value="1"/>
</dbReference>
<dbReference type="Gene3D" id="3.40.50.300">
    <property type="entry name" value="P-loop containing nucleotide triphosphate hydrolases"/>
    <property type="match status" value="2"/>
</dbReference>
<dbReference type="RefSeq" id="XP_025363178.1">
    <property type="nucleotide sequence ID" value="XM_025507721.1"/>
</dbReference>
<dbReference type="InterPro" id="IPR000629">
    <property type="entry name" value="RNA-helicase_DEAD-box_CS"/>
</dbReference>
<comment type="similarity">
    <text evidence="6">Belongs to the DEAD box helicase family.</text>
</comment>
<keyword evidence="5 7" id="KW-0694">RNA-binding</keyword>
<dbReference type="PROSITE" id="PS51192">
    <property type="entry name" value="HELICASE_ATP_BIND_1"/>
    <property type="match status" value="1"/>
</dbReference>
<evidence type="ECO:0000256" key="2">
    <source>
        <dbReference type="ARBA" id="ARBA00022801"/>
    </source>
</evidence>
<sequence length="594" mass="64246">MDMPTAPRGGKRPSHGGGSNRGHKFSRGGRGRARGGGANGNGMHTGVPRPRPTETPEDSEASRPETPSAGGSSHLSTTRFDSLKGSIDDRLLRAIPFEHMSVVQAATISDALQGYDVLAQAKTGTGKTVAFLLPVISRLLQTKRTSGRIYTLILSPTRELAMQIEKEAKMLLAHIPDIGVQFTVGGTNMSAEAKRLFGQRCDILVATPGRLLDHINNSNLGDKLSDLKILVLDEADRMLDMGFRNELEKIKSRLPDRRQKPRQSLLFSATYPKTVMEVADVMPNHKFINTIPPEEQNTHEHVPQEYDVVEQQDVLPSLLTHILLEQQQMPGQAKIMAFLPTARATQLAFEAITKVDEILKKRTQVWEIHSRKSQSARAKASEQFRQASDGILFSSDVAARGVDFPNVSLVIQAGLPMNSDQYIHRLGRTARAGAAGRGVLLLSTFEQVFLSQPAIKALRLAPLDAAKRARVQALQPSSQQSINYALTKVSDETKAQTYQAALGYYNSSLRLLRWDKPTLVATMNDYAFNGLGWKGPGTPPLLAQTVGKMSLKGVPGINVVRQLPGKEGGAPSRGGGGGGRGGGRGGRGGGRGGM</sequence>
<dbReference type="SMART" id="SM00487">
    <property type="entry name" value="DEXDc"/>
    <property type="match status" value="1"/>
</dbReference>
<organism evidence="11 12">
    <name type="scientific">Jaminaea rosea</name>
    <dbReference type="NCBI Taxonomy" id="1569628"/>
    <lineage>
        <taxon>Eukaryota</taxon>
        <taxon>Fungi</taxon>
        <taxon>Dikarya</taxon>
        <taxon>Basidiomycota</taxon>
        <taxon>Ustilaginomycotina</taxon>
        <taxon>Exobasidiomycetes</taxon>
        <taxon>Microstromatales</taxon>
        <taxon>Microstromatales incertae sedis</taxon>
        <taxon>Jaminaea</taxon>
    </lineage>
</organism>
<dbReference type="SUPFAM" id="SSF52540">
    <property type="entry name" value="P-loop containing nucleoside triphosphate hydrolases"/>
    <property type="match status" value="2"/>
</dbReference>
<evidence type="ECO:0000313" key="12">
    <source>
        <dbReference type="Proteomes" id="UP000245884"/>
    </source>
</evidence>
<evidence type="ECO:0000259" key="9">
    <source>
        <dbReference type="PROSITE" id="PS51192"/>
    </source>
</evidence>
<feature type="region of interest" description="Disordered" evidence="8">
    <location>
        <begin position="562"/>
        <end position="594"/>
    </location>
</feature>
<evidence type="ECO:0000256" key="4">
    <source>
        <dbReference type="ARBA" id="ARBA00022840"/>
    </source>
</evidence>
<proteinExistence type="inferred from homology"/>
<comment type="function">
    <text evidence="7">RNA helicase.</text>
</comment>
<dbReference type="SMART" id="SM00490">
    <property type="entry name" value="HELICc"/>
    <property type="match status" value="1"/>
</dbReference>
<dbReference type="GO" id="GO:0003724">
    <property type="term" value="F:RNA helicase activity"/>
    <property type="evidence" value="ECO:0007669"/>
    <property type="project" value="UniProtKB-EC"/>
</dbReference>
<keyword evidence="12" id="KW-1185">Reference proteome</keyword>
<keyword evidence="2 6" id="KW-0378">Hydrolase</keyword>
<dbReference type="PROSITE" id="PS00039">
    <property type="entry name" value="DEAD_ATP_HELICASE"/>
    <property type="match status" value="1"/>
</dbReference>
<dbReference type="GeneID" id="37029544"/>
<dbReference type="InterPro" id="IPR014001">
    <property type="entry name" value="Helicase_ATP-bd"/>
</dbReference>
<evidence type="ECO:0000256" key="5">
    <source>
        <dbReference type="ARBA" id="ARBA00022884"/>
    </source>
</evidence>
<dbReference type="CDD" id="cd17964">
    <property type="entry name" value="DEADc_MSS116"/>
    <property type="match status" value="1"/>
</dbReference>
<evidence type="ECO:0000259" key="10">
    <source>
        <dbReference type="PROSITE" id="PS51194"/>
    </source>
</evidence>
<reference evidence="11 12" key="1">
    <citation type="journal article" date="2018" name="Mol. Biol. Evol.">
        <title>Broad Genomic Sampling Reveals a Smut Pathogenic Ancestry of the Fungal Clade Ustilaginomycotina.</title>
        <authorList>
            <person name="Kijpornyongpan T."/>
            <person name="Mondo S.J."/>
            <person name="Barry K."/>
            <person name="Sandor L."/>
            <person name="Lee J."/>
            <person name="Lipzen A."/>
            <person name="Pangilinan J."/>
            <person name="LaButti K."/>
            <person name="Hainaut M."/>
            <person name="Henrissat B."/>
            <person name="Grigoriev I.V."/>
            <person name="Spatafora J.W."/>
            <person name="Aime M.C."/>
        </authorList>
    </citation>
    <scope>NUCLEOTIDE SEQUENCE [LARGE SCALE GENOMIC DNA]</scope>
    <source>
        <strain evidence="11 12">MCA 5214</strain>
    </source>
</reference>
<dbReference type="STRING" id="1569628.A0A316UTE5"/>
<dbReference type="Pfam" id="PF00271">
    <property type="entry name" value="Helicase_C"/>
    <property type="match status" value="1"/>
</dbReference>
<keyword evidence="4 6" id="KW-0067">ATP-binding</keyword>
<feature type="domain" description="Helicase C-terminal" evidence="10">
    <location>
        <begin position="301"/>
        <end position="490"/>
    </location>
</feature>
<dbReference type="GO" id="GO:0005524">
    <property type="term" value="F:ATP binding"/>
    <property type="evidence" value="ECO:0007669"/>
    <property type="project" value="UniProtKB-UniRule"/>
</dbReference>
<accession>A0A316UTE5</accession>
<feature type="domain" description="Helicase ATP-binding" evidence="9">
    <location>
        <begin position="108"/>
        <end position="289"/>
    </location>
</feature>
<dbReference type="InterPro" id="IPR027417">
    <property type="entry name" value="P-loop_NTPase"/>
</dbReference>
<dbReference type="PANTHER" id="PTHR24031">
    <property type="entry name" value="RNA HELICASE"/>
    <property type="match status" value="1"/>
</dbReference>
<dbReference type="EC" id="3.6.4.13" evidence="7"/>
<dbReference type="GO" id="GO:0016787">
    <property type="term" value="F:hydrolase activity"/>
    <property type="evidence" value="ECO:0007669"/>
    <property type="project" value="UniProtKB-KW"/>
</dbReference>
<keyword evidence="1 6" id="KW-0547">Nucleotide-binding</keyword>
<comment type="catalytic activity">
    <reaction evidence="7">
        <text>ATP + H2O = ADP + phosphate + H(+)</text>
        <dbReference type="Rhea" id="RHEA:13065"/>
        <dbReference type="ChEBI" id="CHEBI:15377"/>
        <dbReference type="ChEBI" id="CHEBI:15378"/>
        <dbReference type="ChEBI" id="CHEBI:30616"/>
        <dbReference type="ChEBI" id="CHEBI:43474"/>
        <dbReference type="ChEBI" id="CHEBI:456216"/>
        <dbReference type="EC" id="3.6.4.13"/>
    </reaction>
</comment>
<evidence type="ECO:0000256" key="8">
    <source>
        <dbReference type="SAM" id="MobiDB-lite"/>
    </source>
</evidence>
<comment type="domain">
    <text evidence="7">The Q motif is unique to and characteristic of the DEAD box family of RNA helicases and controls ATP binding and hydrolysis.</text>
</comment>
<dbReference type="InterPro" id="IPR011545">
    <property type="entry name" value="DEAD/DEAH_box_helicase_dom"/>
</dbReference>
<name>A0A316UTE5_9BASI</name>